<dbReference type="SMART" id="SM00028">
    <property type="entry name" value="TPR"/>
    <property type="match status" value="1"/>
</dbReference>
<keyword evidence="5" id="KW-0812">Transmembrane</keyword>
<evidence type="ECO:0000256" key="3">
    <source>
        <dbReference type="ARBA" id="ARBA00022803"/>
    </source>
</evidence>
<dbReference type="InterPro" id="IPR019734">
    <property type="entry name" value="TPR_rpt"/>
</dbReference>
<dbReference type="Proteomes" id="UP000585474">
    <property type="component" value="Unassembled WGS sequence"/>
</dbReference>
<accession>A0A7J0EWL6</accession>
<evidence type="ECO:0000256" key="4">
    <source>
        <dbReference type="PROSITE-ProRule" id="PRU00339"/>
    </source>
</evidence>
<keyword evidence="7" id="KW-1185">Reference proteome</keyword>
<dbReference type="PANTHER" id="PTHR21405:SF0">
    <property type="entry name" value="TETRATRICOPEPTIDE REPEAT PROTEIN 36"/>
    <property type="match status" value="1"/>
</dbReference>
<keyword evidence="3 4" id="KW-0802">TPR repeat</keyword>
<dbReference type="AlphaFoldDB" id="A0A7J0EWL6"/>
<name>A0A7J0EWL6_9ERIC</name>
<evidence type="ECO:0000256" key="5">
    <source>
        <dbReference type="SAM" id="Phobius"/>
    </source>
</evidence>
<evidence type="ECO:0000313" key="7">
    <source>
        <dbReference type="Proteomes" id="UP000585474"/>
    </source>
</evidence>
<dbReference type="PROSITE" id="PS50005">
    <property type="entry name" value="TPR"/>
    <property type="match status" value="1"/>
</dbReference>
<dbReference type="SUPFAM" id="SSF48452">
    <property type="entry name" value="TPR-like"/>
    <property type="match status" value="1"/>
</dbReference>
<feature type="repeat" description="TPR" evidence="4">
    <location>
        <begin position="166"/>
        <end position="199"/>
    </location>
</feature>
<reference evidence="6 7" key="1">
    <citation type="submission" date="2019-07" db="EMBL/GenBank/DDBJ databases">
        <title>De Novo Assembly of kiwifruit Actinidia rufa.</title>
        <authorList>
            <person name="Sugita-Konishi S."/>
            <person name="Sato K."/>
            <person name="Mori E."/>
            <person name="Abe Y."/>
            <person name="Kisaki G."/>
            <person name="Hamano K."/>
            <person name="Suezawa K."/>
            <person name="Otani M."/>
            <person name="Fukuda T."/>
            <person name="Manabe T."/>
            <person name="Gomi K."/>
            <person name="Tabuchi M."/>
            <person name="Akimitsu K."/>
            <person name="Kataoka I."/>
        </authorList>
    </citation>
    <scope>NUCLEOTIDE SEQUENCE [LARGE SCALE GENOMIC DNA]</scope>
    <source>
        <strain evidence="7">cv. Fuchu</strain>
    </source>
</reference>
<organism evidence="6 7">
    <name type="scientific">Actinidia rufa</name>
    <dbReference type="NCBI Taxonomy" id="165716"/>
    <lineage>
        <taxon>Eukaryota</taxon>
        <taxon>Viridiplantae</taxon>
        <taxon>Streptophyta</taxon>
        <taxon>Embryophyta</taxon>
        <taxon>Tracheophyta</taxon>
        <taxon>Spermatophyta</taxon>
        <taxon>Magnoliopsida</taxon>
        <taxon>eudicotyledons</taxon>
        <taxon>Gunneridae</taxon>
        <taxon>Pentapetalae</taxon>
        <taxon>asterids</taxon>
        <taxon>Ericales</taxon>
        <taxon>Actinidiaceae</taxon>
        <taxon>Actinidia</taxon>
    </lineage>
</organism>
<protein>
    <submittedName>
        <fullName evidence="6">Tetratricopeptide repeat (TPR)-like superfamily protein</fullName>
    </submittedName>
</protein>
<dbReference type="Pfam" id="PF07719">
    <property type="entry name" value="TPR_2"/>
    <property type="match status" value="1"/>
</dbReference>
<dbReference type="OrthoDB" id="1870799at2759"/>
<dbReference type="InterPro" id="IPR011990">
    <property type="entry name" value="TPR-like_helical_dom_sf"/>
</dbReference>
<comment type="similarity">
    <text evidence="1">Belongs to the TTC36 family.</text>
</comment>
<keyword evidence="5" id="KW-0472">Membrane</keyword>
<dbReference type="InterPro" id="IPR013105">
    <property type="entry name" value="TPR_2"/>
</dbReference>
<evidence type="ECO:0000313" key="6">
    <source>
        <dbReference type="EMBL" id="GFY90778.1"/>
    </source>
</evidence>
<comment type="caution">
    <text evidence="6">The sequence shown here is derived from an EMBL/GenBank/DDBJ whole genome shotgun (WGS) entry which is preliminary data.</text>
</comment>
<dbReference type="EMBL" id="BJWL01000007">
    <property type="protein sequence ID" value="GFY90778.1"/>
    <property type="molecule type" value="Genomic_DNA"/>
</dbReference>
<sequence length="213" mass="23278">MGTDVLLQLAILILTLALFFAMHKFPKQALTKLRSRGRASAQAHRHFFQGAQLLARARSARNRTTALGLAKDAAAQADRALSLDPKDAAAHILKALALDLMGHKPAALRSLDSALSPPAVKSLSEREIGDAMFKRAELHVAVNRRRRVDSAVADLLEAVRLSPDHVKAYCLLGQCYEMKGMREEARTAFETAIKLEPGWIPAREALNRLGLAS</sequence>
<dbReference type="Gene3D" id="1.25.40.10">
    <property type="entry name" value="Tetratricopeptide repeat domain"/>
    <property type="match status" value="2"/>
</dbReference>
<gene>
    <name evidence="6" type="ORF">Acr_07g0009750</name>
</gene>
<feature type="transmembrane region" description="Helical" evidence="5">
    <location>
        <begin position="6"/>
        <end position="26"/>
    </location>
</feature>
<dbReference type="PANTHER" id="PTHR21405">
    <property type="entry name" value="CDNA SEQUENCE BC021608"/>
    <property type="match status" value="1"/>
</dbReference>
<dbReference type="InterPro" id="IPR038906">
    <property type="entry name" value="TTC36"/>
</dbReference>
<evidence type="ECO:0000256" key="1">
    <source>
        <dbReference type="ARBA" id="ARBA00006995"/>
    </source>
</evidence>
<proteinExistence type="inferred from homology"/>
<keyword evidence="2" id="KW-0677">Repeat</keyword>
<evidence type="ECO:0000256" key="2">
    <source>
        <dbReference type="ARBA" id="ARBA00022737"/>
    </source>
</evidence>
<keyword evidence="5" id="KW-1133">Transmembrane helix</keyword>